<dbReference type="EMBL" id="NITY01000056">
    <property type="protein sequence ID" value="PHM33090.1"/>
    <property type="molecule type" value="Genomic_DNA"/>
</dbReference>
<dbReference type="Gene3D" id="1.10.150.130">
    <property type="match status" value="1"/>
</dbReference>
<organism evidence="6 7">
    <name type="scientific">Xenorhabdus mauleonii</name>
    <dbReference type="NCBI Taxonomy" id="351675"/>
    <lineage>
        <taxon>Bacteria</taxon>
        <taxon>Pseudomonadati</taxon>
        <taxon>Pseudomonadota</taxon>
        <taxon>Gammaproteobacteria</taxon>
        <taxon>Enterobacterales</taxon>
        <taxon>Morganellaceae</taxon>
        <taxon>Xenorhabdus</taxon>
    </lineage>
</organism>
<evidence type="ECO:0000313" key="7">
    <source>
        <dbReference type="Proteomes" id="UP000198919"/>
    </source>
</evidence>
<evidence type="ECO:0000256" key="2">
    <source>
        <dbReference type="ARBA" id="ARBA00023125"/>
    </source>
</evidence>
<evidence type="ECO:0000256" key="3">
    <source>
        <dbReference type="PROSITE-ProRule" id="PRU01248"/>
    </source>
</evidence>
<feature type="domain" description="Core-binding (CB)" evidence="4">
    <location>
        <begin position="29"/>
        <end position="104"/>
    </location>
</feature>
<evidence type="ECO:0000313" key="6">
    <source>
        <dbReference type="EMBL" id="SFK37452.1"/>
    </source>
</evidence>
<dbReference type="GO" id="GO:0003677">
    <property type="term" value="F:DNA binding"/>
    <property type="evidence" value="ECO:0007669"/>
    <property type="project" value="UniProtKB-UniRule"/>
</dbReference>
<dbReference type="GO" id="GO:0015074">
    <property type="term" value="P:DNA integration"/>
    <property type="evidence" value="ECO:0007669"/>
    <property type="project" value="UniProtKB-KW"/>
</dbReference>
<dbReference type="InterPro" id="IPR044068">
    <property type="entry name" value="CB"/>
</dbReference>
<dbReference type="InterPro" id="IPR010998">
    <property type="entry name" value="Integrase_recombinase_N"/>
</dbReference>
<gene>
    <name evidence="6" type="ORF">SAMN05421680_1822</name>
    <name evidence="5" type="ORF">Xmau_04560</name>
</gene>
<keyword evidence="1" id="KW-0229">DNA integration</keyword>
<dbReference type="EMBL" id="FORG01000082">
    <property type="protein sequence ID" value="SFK37452.1"/>
    <property type="molecule type" value="Genomic_DNA"/>
</dbReference>
<dbReference type="Proteomes" id="UP000198919">
    <property type="component" value="Unassembled WGS sequence"/>
</dbReference>
<dbReference type="STRING" id="351675.SAMN05421680_1822"/>
<sequence length="104" mass="12516">MANRKPRKGSFLTVAEVYRKPVGPAHDPKSLYALLLRFVTWRRERNWSETTLKVQTHHTYHFILWATERGLYYAADITRPILERYQRHLFLYRKKNGEPLSTRT</sequence>
<keyword evidence="8" id="KW-1185">Reference proteome</keyword>
<reference evidence="6" key="2">
    <citation type="submission" date="2016-10" db="EMBL/GenBank/DDBJ databases">
        <authorList>
            <person name="de Groot N.N."/>
        </authorList>
    </citation>
    <scope>NUCLEOTIDE SEQUENCE [LARGE SCALE GENOMIC DNA]</scope>
    <source>
        <strain evidence="6">DSM 17908</strain>
    </source>
</reference>
<dbReference type="Proteomes" id="UP000224607">
    <property type="component" value="Unassembled WGS sequence"/>
</dbReference>
<evidence type="ECO:0000259" key="4">
    <source>
        <dbReference type="PROSITE" id="PS51900"/>
    </source>
</evidence>
<protein>
    <submittedName>
        <fullName evidence="5 6">Recombinase XerD</fullName>
    </submittedName>
</protein>
<reference evidence="7" key="1">
    <citation type="submission" date="2016-10" db="EMBL/GenBank/DDBJ databases">
        <authorList>
            <person name="Varghese N."/>
            <person name="Submissions S."/>
        </authorList>
    </citation>
    <scope>NUCLEOTIDE SEQUENCE [LARGE SCALE GENOMIC DNA]</scope>
    <source>
        <strain evidence="7">DSM 17908</strain>
    </source>
</reference>
<name>A0A1I3Z027_9GAMM</name>
<reference evidence="5 8" key="3">
    <citation type="journal article" date="2017" name="Nat. Microbiol.">
        <title>Natural product diversity associated with the nematode symbionts Photorhabdus and Xenorhabdus.</title>
        <authorList>
            <person name="Tobias N.J."/>
            <person name="Wolff H."/>
            <person name="Djahanschiri B."/>
            <person name="Grundmann F."/>
            <person name="Kronenwerth M."/>
            <person name="Shi Y.M."/>
            <person name="Simonyi S."/>
            <person name="Grun P."/>
            <person name="Shapiro-Ilan D."/>
            <person name="Pidot S.J."/>
            <person name="Stinear T.P."/>
            <person name="Ebersberger I."/>
            <person name="Bode H.B."/>
        </authorList>
    </citation>
    <scope>NUCLEOTIDE SEQUENCE [LARGE SCALE GENOMIC DNA]</scope>
    <source>
        <strain evidence="5 8">DSM 17908</strain>
    </source>
</reference>
<evidence type="ECO:0000313" key="5">
    <source>
        <dbReference type="EMBL" id="PHM33090.1"/>
    </source>
</evidence>
<accession>A0A1I3Z027</accession>
<proteinExistence type="predicted"/>
<dbReference type="PROSITE" id="PS51900">
    <property type="entry name" value="CB"/>
    <property type="match status" value="1"/>
</dbReference>
<evidence type="ECO:0000256" key="1">
    <source>
        <dbReference type="ARBA" id="ARBA00022908"/>
    </source>
</evidence>
<dbReference type="AlphaFoldDB" id="A0A1I3Z027"/>
<keyword evidence="2 3" id="KW-0238">DNA-binding</keyword>
<evidence type="ECO:0000313" key="8">
    <source>
        <dbReference type="Proteomes" id="UP000224607"/>
    </source>
</evidence>